<reference evidence="1" key="1">
    <citation type="journal article" date="2012" name="Appl. Environ. Microbiol.">
        <title>Chromosomal tet(O)-Harboring Regions in Campylobacter coli Isolates from Turkeys and Swine.</title>
        <authorList>
            <person name="Crespo M.D."/>
            <person name="Olson J.W."/>
            <person name="Altermann E."/>
            <person name="Siletzky R.M."/>
            <person name="Kathariou S."/>
        </authorList>
    </citation>
    <scope>NUCLEOTIDE SEQUENCE</scope>
    <source>
        <strain evidence="1">6461</strain>
    </source>
</reference>
<dbReference type="AlphaFoldDB" id="I3RJL8"/>
<proteinExistence type="predicted"/>
<evidence type="ECO:0000313" key="1">
    <source>
        <dbReference type="EMBL" id="AFK24498.1"/>
    </source>
</evidence>
<organism evidence="1">
    <name type="scientific">Campylobacter coli</name>
    <dbReference type="NCBI Taxonomy" id="195"/>
    <lineage>
        <taxon>Bacteria</taxon>
        <taxon>Pseudomonadati</taxon>
        <taxon>Campylobacterota</taxon>
        <taxon>Epsilonproteobacteria</taxon>
        <taxon>Campylobacterales</taxon>
        <taxon>Campylobacteraceae</taxon>
        <taxon>Campylobacter</taxon>
    </lineage>
</organism>
<name>I3RJL8_CAMCO</name>
<sequence length="165" mass="18774">MPVLLRRVQLSTVSNNPLAFRICRPVPQIMILPLSVTSTFFFILNVRKIRPTLSVPAEESKGWSATIFYLLYSLIGKPKLILQIKNKPLTVSLLHFQSRPRGSKLHYILGRIYARIYPLDIGCLSCYNMCSGYIASSLKCYHFRTCEGGKPPFNPPFKRAGRLII</sequence>
<dbReference type="EMBL" id="JQ613156">
    <property type="protein sequence ID" value="AFK24498.1"/>
    <property type="molecule type" value="Genomic_DNA"/>
</dbReference>
<protein>
    <submittedName>
        <fullName evidence="1">Uncharacterized protein</fullName>
    </submittedName>
</protein>
<accession>I3RJL8</accession>